<sequence>MAASGSTDVIEEDAADLQFPKDEINVEADWLELSYKIPEKCVICKKELKDEPIIRCYECSCVDLCVQCFSLGLETQQHQSHHKYQVDRRHVPIFLTSDWPAELELDLINAVLEFGYGNWTDIGKRILSKTPEEIRIHFNEYFIYNRDKFANFPAFGMNMLASVRNNPQYKYNALALSEEPPRFPINTPQYRYFAGYNAARSDFEIEYDNYAEMLVTNIDFEKVEDEDYYDIVTCSNIRNSGNVSDSDKNNIDIDIDEDNNESEDDEIKNGENDSEQDLIRELKLIMVQQYNECLKERMRRKRIIKNHGLFLLRKFPITLNKYESSITKSVLEKLFPFMQLVSGQKFDYILEGLDKEMELKRYFCRLKNFRECGLTRFYSCKVYEKLKASRDEMLKELSQLKQNPLKSLTTVNLQVKPLITKAVTSTRKPAPPLNILLLPGYEKLTEEERELCSNARIVPESYFTFKDLLINENNKNNGIRLATAQFENAETLIISEVHMLLEHRKAQNESAEEELEFSDVFMKTLTYTNRFRKFKNKETISSVRNLLMQKKLHKFELAALANLCPETPEEAKALIPSLEGRFEDEELRQTLDDIQTKRSLQY</sequence>
<dbReference type="GO" id="GO:0003713">
    <property type="term" value="F:transcription coactivator activity"/>
    <property type="evidence" value="ECO:0007669"/>
    <property type="project" value="TreeGrafter"/>
</dbReference>
<dbReference type="eggNOG" id="KOG2351">
    <property type="taxonomic scope" value="Eukaryota"/>
</dbReference>
<dbReference type="GO" id="GO:0005654">
    <property type="term" value="C:nucleoplasm"/>
    <property type="evidence" value="ECO:0007669"/>
    <property type="project" value="UniProtKB-ARBA"/>
</dbReference>
<evidence type="ECO:0000256" key="7">
    <source>
        <dbReference type="ARBA" id="ARBA00023242"/>
    </source>
</evidence>
<evidence type="ECO:0000313" key="15">
    <source>
        <dbReference type="Proteomes" id="UP000009046"/>
    </source>
</evidence>
<name>E0VGT9_PEDHC</name>
<dbReference type="EMBL" id="DS235152">
    <property type="protein sequence ID" value="EEB12595.1"/>
    <property type="molecule type" value="Genomic_DNA"/>
</dbReference>
<evidence type="ECO:0000256" key="8">
    <source>
        <dbReference type="ARBA" id="ARBA00025724"/>
    </source>
</evidence>
<proteinExistence type="inferred from homology"/>
<feature type="domain" description="Myb-like" evidence="12">
    <location>
        <begin position="97"/>
        <end position="142"/>
    </location>
</feature>
<keyword evidence="4" id="KW-0863">Zinc-finger</keyword>
<dbReference type="FunCoup" id="E0VGT9">
    <property type="interactions" value="511"/>
</dbReference>
<dbReference type="RefSeq" id="XP_002425333.1">
    <property type="nucleotide sequence ID" value="XM_002425288.1"/>
</dbReference>
<dbReference type="Pfam" id="PF25299">
    <property type="entry name" value="ZZ_ADA2"/>
    <property type="match status" value="1"/>
</dbReference>
<keyword evidence="7" id="KW-0539">Nucleus</keyword>
<dbReference type="FunFam" id="1.10.10.10:FF:000087">
    <property type="entry name" value="Transcriptional adapter 2"/>
    <property type="match status" value="1"/>
</dbReference>
<evidence type="ECO:0000313" key="13">
    <source>
        <dbReference type="EMBL" id="EEB12595.1"/>
    </source>
</evidence>
<dbReference type="InterPro" id="IPR000433">
    <property type="entry name" value="Znf_ZZ"/>
</dbReference>
<evidence type="ECO:0000256" key="6">
    <source>
        <dbReference type="ARBA" id="ARBA00023163"/>
    </source>
</evidence>
<dbReference type="GO" id="GO:0006352">
    <property type="term" value="P:DNA-templated transcription initiation"/>
    <property type="evidence" value="ECO:0007669"/>
    <property type="project" value="InterPro"/>
</dbReference>
<dbReference type="InterPro" id="IPR013087">
    <property type="entry name" value="Znf_C2H2_type"/>
</dbReference>
<dbReference type="Gene3D" id="1.10.10.60">
    <property type="entry name" value="Homeodomain-like"/>
    <property type="match status" value="1"/>
</dbReference>
<dbReference type="GO" id="GO:0008270">
    <property type="term" value="F:zinc ion binding"/>
    <property type="evidence" value="ECO:0007669"/>
    <property type="project" value="UniProtKB-KW"/>
</dbReference>
<dbReference type="CDD" id="cd02335">
    <property type="entry name" value="ZZ_ADA2"/>
    <property type="match status" value="1"/>
</dbReference>
<dbReference type="HOGENOM" id="CLU_018273_2_0_1"/>
<dbReference type="EnsemblMetazoa" id="PHUM193230-RA">
    <property type="protein sequence ID" value="PHUM193230-PA"/>
    <property type="gene ID" value="PHUM193230"/>
</dbReference>
<dbReference type="InterPro" id="IPR009057">
    <property type="entry name" value="Homeodomain-like_sf"/>
</dbReference>
<evidence type="ECO:0000256" key="2">
    <source>
        <dbReference type="ARBA" id="ARBA00022478"/>
    </source>
</evidence>
<dbReference type="CTD" id="8240181"/>
<dbReference type="InterPro" id="IPR041983">
    <property type="entry name" value="ADA2-like_ZZ"/>
</dbReference>
<evidence type="ECO:0000256" key="4">
    <source>
        <dbReference type="ARBA" id="ARBA00022771"/>
    </source>
</evidence>
<dbReference type="GO" id="GO:0000428">
    <property type="term" value="C:DNA-directed RNA polymerase complex"/>
    <property type="evidence" value="ECO:0007669"/>
    <property type="project" value="UniProtKB-KW"/>
</dbReference>
<dbReference type="InParanoid" id="E0VGT9"/>
<organism>
    <name type="scientific">Pediculus humanus subsp. corporis</name>
    <name type="common">Body louse</name>
    <dbReference type="NCBI Taxonomy" id="121224"/>
    <lineage>
        <taxon>Eukaryota</taxon>
        <taxon>Metazoa</taxon>
        <taxon>Ecdysozoa</taxon>
        <taxon>Arthropoda</taxon>
        <taxon>Hexapoda</taxon>
        <taxon>Insecta</taxon>
        <taxon>Pterygota</taxon>
        <taxon>Neoptera</taxon>
        <taxon>Paraneoptera</taxon>
        <taxon>Psocodea</taxon>
        <taxon>Troctomorpha</taxon>
        <taxon>Phthiraptera</taxon>
        <taxon>Anoplura</taxon>
        <taxon>Pediculidae</taxon>
        <taxon>Pediculus</taxon>
    </lineage>
</organism>
<dbReference type="InterPro" id="IPR001005">
    <property type="entry name" value="SANT/Myb"/>
</dbReference>
<dbReference type="Proteomes" id="UP000009046">
    <property type="component" value="Unassembled WGS sequence"/>
</dbReference>
<dbReference type="Pfam" id="PF03874">
    <property type="entry name" value="RNA_pol_Rpb4"/>
    <property type="match status" value="1"/>
</dbReference>
<reference evidence="13" key="2">
    <citation type="submission" date="2007-04" db="EMBL/GenBank/DDBJ databases">
        <title>The genome of the human body louse.</title>
        <authorList>
            <consortium name="The Human Body Louse Genome Consortium"/>
            <person name="Kirkness E."/>
            <person name="Walenz B."/>
            <person name="Hass B."/>
            <person name="Bruggner R."/>
            <person name="Strausberg R."/>
        </authorList>
    </citation>
    <scope>NUCLEOTIDE SEQUENCE</scope>
    <source>
        <strain evidence="13">USDA</strain>
    </source>
</reference>
<keyword evidence="3" id="KW-0479">Metal-binding</keyword>
<reference evidence="13" key="1">
    <citation type="submission" date="2007-04" db="EMBL/GenBank/DDBJ databases">
        <title>Annotation of Pediculus humanus corporis strain USDA.</title>
        <authorList>
            <person name="Kirkness E."/>
            <person name="Hannick L."/>
            <person name="Hass B."/>
            <person name="Bruggner R."/>
            <person name="Lawson D."/>
            <person name="Bidwell S."/>
            <person name="Joardar V."/>
            <person name="Caler E."/>
            <person name="Walenz B."/>
            <person name="Inman J."/>
            <person name="Schobel S."/>
            <person name="Galinsky K."/>
            <person name="Amedeo P."/>
            <person name="Strausberg R."/>
        </authorList>
    </citation>
    <scope>NUCLEOTIDE SEQUENCE</scope>
    <source>
        <strain evidence="13">USDA</strain>
    </source>
</reference>
<keyword evidence="2" id="KW-0240">DNA-directed RNA polymerase</keyword>
<protein>
    <recommendedName>
        <fullName evidence="9">DNA-directed RNA polymerase II subunit RPB4</fullName>
    </recommendedName>
    <alternativeName>
        <fullName evidence="10">DNA-directed RNA polymerase II subunit rpb4</fullName>
    </alternativeName>
</protein>
<gene>
    <name evidence="14" type="primary">8240181</name>
    <name evidence="13" type="ORF">Phum_PHUM193230</name>
</gene>
<feature type="region of interest" description="Disordered" evidence="11">
    <location>
        <begin position="246"/>
        <end position="272"/>
    </location>
</feature>
<evidence type="ECO:0000256" key="10">
    <source>
        <dbReference type="ARBA" id="ARBA00073914"/>
    </source>
</evidence>
<comment type="subcellular location">
    <subcellularLocation>
        <location evidence="1">Nucleus</location>
    </subcellularLocation>
</comment>
<dbReference type="InterPro" id="IPR006590">
    <property type="entry name" value="RNA_pol_Rpb4/RPC9_core"/>
</dbReference>
<evidence type="ECO:0000256" key="3">
    <source>
        <dbReference type="ARBA" id="ARBA00022723"/>
    </source>
</evidence>
<dbReference type="CDD" id="cd00167">
    <property type="entry name" value="SANT"/>
    <property type="match status" value="1"/>
</dbReference>
<dbReference type="SMART" id="SM00657">
    <property type="entry name" value="RPOL4c"/>
    <property type="match status" value="1"/>
</dbReference>
<dbReference type="GO" id="GO:0140672">
    <property type="term" value="C:ATAC complex"/>
    <property type="evidence" value="ECO:0007669"/>
    <property type="project" value="UniProtKB-ARBA"/>
</dbReference>
<dbReference type="GO" id="GO:0006357">
    <property type="term" value="P:regulation of transcription by RNA polymerase II"/>
    <property type="evidence" value="ECO:0007669"/>
    <property type="project" value="TreeGrafter"/>
</dbReference>
<dbReference type="GO" id="GO:0003682">
    <property type="term" value="F:chromatin binding"/>
    <property type="evidence" value="ECO:0007669"/>
    <property type="project" value="TreeGrafter"/>
</dbReference>
<dbReference type="InterPro" id="IPR010997">
    <property type="entry name" value="HRDC-like_sf"/>
</dbReference>
<feature type="compositionally biased region" description="Acidic residues" evidence="11">
    <location>
        <begin position="253"/>
        <end position="266"/>
    </location>
</feature>
<dbReference type="PANTHER" id="PTHR12374:SF20">
    <property type="entry name" value="TRANSCRIPTIONAL ADAPTER 2-ALPHA"/>
    <property type="match status" value="1"/>
</dbReference>
<evidence type="ECO:0000313" key="14">
    <source>
        <dbReference type="EnsemblMetazoa" id="PHUM193230-PA"/>
    </source>
</evidence>
<dbReference type="GeneID" id="8240181"/>
<accession>E0VGT9</accession>
<dbReference type="GO" id="GO:0000166">
    <property type="term" value="F:nucleotide binding"/>
    <property type="evidence" value="ECO:0007669"/>
    <property type="project" value="InterPro"/>
</dbReference>
<dbReference type="PROSITE" id="PS00028">
    <property type="entry name" value="ZINC_FINGER_C2H2_1"/>
    <property type="match status" value="1"/>
</dbReference>
<keyword evidence="15" id="KW-1185">Reference proteome</keyword>
<evidence type="ECO:0000259" key="12">
    <source>
        <dbReference type="PROSITE" id="PS50090"/>
    </source>
</evidence>
<dbReference type="EMBL" id="AAZO01002241">
    <property type="status" value="NOT_ANNOTATED_CDS"/>
    <property type="molecule type" value="Genomic_DNA"/>
</dbReference>
<dbReference type="OrthoDB" id="270417at2759"/>
<dbReference type="AlphaFoldDB" id="E0VGT9"/>
<dbReference type="SUPFAM" id="SSF47819">
    <property type="entry name" value="HRDC-like"/>
    <property type="match status" value="1"/>
</dbReference>
<keyword evidence="5" id="KW-0862">Zinc</keyword>
<comment type="similarity">
    <text evidence="8">Belongs to the eukaryotic RPB4 RNA polymerase subunit family.</text>
</comment>
<dbReference type="SUPFAM" id="SSF57850">
    <property type="entry name" value="RING/U-box"/>
    <property type="match status" value="1"/>
</dbReference>
<dbReference type="InterPro" id="IPR038324">
    <property type="entry name" value="Rpb4/RPC9_sf"/>
</dbReference>
<dbReference type="InterPro" id="IPR005574">
    <property type="entry name" value="Rpb4/RPC9"/>
</dbReference>
<dbReference type="PANTHER" id="PTHR12374">
    <property type="entry name" value="TRANSCRIPTIONAL ADAPTOR 2 ADA2 -RELATED"/>
    <property type="match status" value="1"/>
</dbReference>
<dbReference type="FunFam" id="1.20.1250.40:FF:000001">
    <property type="entry name" value="DNA-directed RNA polymerase II subunit RPB4"/>
    <property type="match status" value="1"/>
</dbReference>
<dbReference type="STRING" id="121224.E0VGT9"/>
<evidence type="ECO:0000256" key="5">
    <source>
        <dbReference type="ARBA" id="ARBA00022833"/>
    </source>
</evidence>
<dbReference type="KEGG" id="phu:Phum_PHUM193230"/>
<evidence type="ECO:0000256" key="1">
    <source>
        <dbReference type="ARBA" id="ARBA00004123"/>
    </source>
</evidence>
<dbReference type="PROSITE" id="PS50090">
    <property type="entry name" value="MYB_LIKE"/>
    <property type="match status" value="1"/>
</dbReference>
<evidence type="ECO:0000256" key="11">
    <source>
        <dbReference type="SAM" id="MobiDB-lite"/>
    </source>
</evidence>
<dbReference type="Pfam" id="PF00249">
    <property type="entry name" value="Myb_DNA-binding"/>
    <property type="match status" value="1"/>
</dbReference>
<dbReference type="Gene3D" id="1.20.1250.40">
    <property type="match status" value="1"/>
</dbReference>
<dbReference type="InterPro" id="IPR055141">
    <property type="entry name" value="TADA2A_B-like_dom"/>
</dbReference>
<keyword evidence="6" id="KW-0804">Transcription</keyword>
<dbReference type="SUPFAM" id="SSF46689">
    <property type="entry name" value="Homeodomain-like"/>
    <property type="match status" value="2"/>
</dbReference>
<reference evidence="14" key="3">
    <citation type="submission" date="2020-05" db="UniProtKB">
        <authorList>
            <consortium name="EnsemblMetazoa"/>
        </authorList>
    </citation>
    <scope>IDENTIFICATION</scope>
    <source>
        <strain evidence="14">USDA</strain>
    </source>
</reference>
<dbReference type="eggNOG" id="KOG0457">
    <property type="taxonomic scope" value="Eukaryota"/>
</dbReference>
<dbReference type="VEuPathDB" id="VectorBase:PHUM193230"/>
<evidence type="ECO:0000256" key="9">
    <source>
        <dbReference type="ARBA" id="ARBA00072215"/>
    </source>
</evidence>
<dbReference type="Pfam" id="PF22941">
    <property type="entry name" value="TADA2A-like_3rd"/>
    <property type="match status" value="2"/>
</dbReference>
<dbReference type="GO" id="GO:0006338">
    <property type="term" value="P:chromatin remodeling"/>
    <property type="evidence" value="ECO:0007669"/>
    <property type="project" value="TreeGrafter"/>
</dbReference>